<dbReference type="InParanoid" id="A0A7N8Y0T5"/>
<dbReference type="Pfam" id="PF10171">
    <property type="entry name" value="Tim29"/>
    <property type="match status" value="1"/>
</dbReference>
<accession>A0A7N8Y0T5</accession>
<dbReference type="AlphaFoldDB" id="A0A7N8Y0T5"/>
<dbReference type="GO" id="GO:0042721">
    <property type="term" value="C:TIM22 mitochondrial import inner membrane insertion complex"/>
    <property type="evidence" value="ECO:0007669"/>
    <property type="project" value="InterPro"/>
</dbReference>
<dbReference type="GeneTree" id="ENSGT00390000018541"/>
<name>A0A7N8Y0T5_9TELE</name>
<dbReference type="InterPro" id="IPR019322">
    <property type="entry name" value="TIMM29"/>
</dbReference>
<evidence type="ECO:0000313" key="1">
    <source>
        <dbReference type="Ensembl" id="ENSMAMP00000058525.1"/>
    </source>
</evidence>
<dbReference type="PANTHER" id="PTHR21435:SF1">
    <property type="entry name" value="MITOCHONDRIAL IMPORT INNER MEMBRANE TRANSLOCASE SUBUNIT TIM29"/>
    <property type="match status" value="1"/>
</dbReference>
<dbReference type="RefSeq" id="XP_026180793.1">
    <property type="nucleotide sequence ID" value="XM_026325008.1"/>
</dbReference>
<dbReference type="GeneID" id="113140897"/>
<reference evidence="1" key="1">
    <citation type="submission" date="2025-08" db="UniProtKB">
        <authorList>
            <consortium name="Ensembl"/>
        </authorList>
    </citation>
    <scope>IDENTIFICATION</scope>
</reference>
<dbReference type="OrthoDB" id="5970620at2759"/>
<dbReference type="Proteomes" id="UP000261640">
    <property type="component" value="Unplaced"/>
</dbReference>
<proteinExistence type="predicted"/>
<dbReference type="CTD" id="90580"/>
<keyword evidence="2" id="KW-1185">Reference proteome</keyword>
<evidence type="ECO:0000313" key="2">
    <source>
        <dbReference type="Proteomes" id="UP000261640"/>
    </source>
</evidence>
<organism evidence="1 2">
    <name type="scientific">Mastacembelus armatus</name>
    <name type="common">zig-zag eel</name>
    <dbReference type="NCBI Taxonomy" id="205130"/>
    <lineage>
        <taxon>Eukaryota</taxon>
        <taxon>Metazoa</taxon>
        <taxon>Chordata</taxon>
        <taxon>Craniata</taxon>
        <taxon>Vertebrata</taxon>
        <taxon>Euteleostomi</taxon>
        <taxon>Actinopterygii</taxon>
        <taxon>Neopterygii</taxon>
        <taxon>Teleostei</taxon>
        <taxon>Neoteleostei</taxon>
        <taxon>Acanthomorphata</taxon>
        <taxon>Anabantaria</taxon>
        <taxon>Synbranchiformes</taxon>
        <taxon>Mastacembelidae</taxon>
        <taxon>Mastacembelus</taxon>
    </lineage>
</organism>
<protein>
    <submittedName>
        <fullName evidence="1">Translocase of inner mitochondrial membrane 29</fullName>
    </submittedName>
</protein>
<dbReference type="Ensembl" id="ENSMAMT00000055327.1">
    <property type="protein sequence ID" value="ENSMAMP00000058525.1"/>
    <property type="gene ID" value="ENSMAMG00000024619.1"/>
</dbReference>
<sequence>MASWRVAKRMFCAAAEKAAAPVRRGRWEKLKNSKAGVWCRSLVSDYREASKEIFVGAWERPVKASVYMAVLGGAWACFYTKPDCLSFETALLERSNQLGLLSPWIRNATSDSHVQGLVKLQNEGRLRHTSLGLLSLIYRADYDPDTTLYEARCSNLSVPWRELPQRVVDVGFAGRWWILNSKMQDYDVNEEEFKHLPPHMKVTSPPNVQGVERNERLHREYWLALTVDDSKIEVHVMDRKEGSVSEDSLIKPQTEKQAQT</sequence>
<reference evidence="1" key="2">
    <citation type="submission" date="2025-09" db="UniProtKB">
        <authorList>
            <consortium name="Ensembl"/>
        </authorList>
    </citation>
    <scope>IDENTIFICATION</scope>
</reference>
<dbReference type="FunCoup" id="A0A7N8Y0T5">
    <property type="interactions" value="1482"/>
</dbReference>
<dbReference type="GO" id="GO:0045039">
    <property type="term" value="P:protein insertion into mitochondrial inner membrane"/>
    <property type="evidence" value="ECO:0007669"/>
    <property type="project" value="TreeGrafter"/>
</dbReference>
<dbReference type="PANTHER" id="PTHR21435">
    <property type="entry name" value="MITOCHONDRIAL IMPORT INNER MEMBRANE TRANSLOCASE SUBUNIT TIM29"/>
    <property type="match status" value="1"/>
</dbReference>